<sequence length="96" mass="10720">MNPHDHSRIDAAQIAAVEALTGKSYMDCTERELFAAGMEPISVATRRRVDQIVLKRLGKPWADCTMAELDGLLLTYEAEAACRDAVIERLEREADE</sequence>
<dbReference type="AlphaFoldDB" id="A0A846X9H5"/>
<evidence type="ECO:0000313" key="2">
    <source>
        <dbReference type="Proteomes" id="UP000582646"/>
    </source>
</evidence>
<accession>A0A846X9H5</accession>
<proteinExistence type="predicted"/>
<reference evidence="1 2" key="1">
    <citation type="submission" date="2020-04" db="EMBL/GenBank/DDBJ databases">
        <title>MicrobeNet Type strains.</title>
        <authorList>
            <person name="Nicholson A.C."/>
        </authorList>
    </citation>
    <scope>NUCLEOTIDE SEQUENCE [LARGE SCALE GENOMIC DNA]</scope>
    <source>
        <strain evidence="1 2">DSM 44113</strain>
    </source>
</reference>
<comment type="caution">
    <text evidence="1">The sequence shown here is derived from an EMBL/GenBank/DDBJ whole genome shotgun (WGS) entry which is preliminary data.</text>
</comment>
<name>A0A846X9H5_9ACTN</name>
<dbReference type="EMBL" id="JAAXOQ010000050">
    <property type="protein sequence ID" value="NKY20919.1"/>
    <property type="molecule type" value="Genomic_DNA"/>
</dbReference>
<dbReference type="Proteomes" id="UP000582646">
    <property type="component" value="Unassembled WGS sequence"/>
</dbReference>
<gene>
    <name evidence="1" type="ORF">HF999_21435</name>
</gene>
<dbReference type="RefSeq" id="WP_168547812.1">
    <property type="nucleotide sequence ID" value="NZ_BAAAKS010000010.1"/>
</dbReference>
<protein>
    <submittedName>
        <fullName evidence="1">Uncharacterized protein</fullName>
    </submittedName>
</protein>
<evidence type="ECO:0000313" key="1">
    <source>
        <dbReference type="EMBL" id="NKY20919.1"/>
    </source>
</evidence>
<keyword evidence="2" id="KW-1185">Reference proteome</keyword>
<organism evidence="1 2">
    <name type="scientific">Tsukamurella spumae</name>
    <dbReference type="NCBI Taxonomy" id="44753"/>
    <lineage>
        <taxon>Bacteria</taxon>
        <taxon>Bacillati</taxon>
        <taxon>Actinomycetota</taxon>
        <taxon>Actinomycetes</taxon>
        <taxon>Mycobacteriales</taxon>
        <taxon>Tsukamurellaceae</taxon>
        <taxon>Tsukamurella</taxon>
    </lineage>
</organism>